<dbReference type="AlphaFoldDB" id="A0A1D1VJT5"/>
<proteinExistence type="predicted"/>
<evidence type="ECO:0000313" key="2">
    <source>
        <dbReference type="Proteomes" id="UP000186922"/>
    </source>
</evidence>
<gene>
    <name evidence="1" type="primary">RvY_12531</name>
    <name evidence="1" type="synonym">RvY_12531.1</name>
    <name evidence="1" type="ORF">RvY_12531-1</name>
</gene>
<dbReference type="Proteomes" id="UP000186922">
    <property type="component" value="Unassembled WGS sequence"/>
</dbReference>
<dbReference type="EMBL" id="BDGG01000007">
    <property type="protein sequence ID" value="GAV01892.1"/>
    <property type="molecule type" value="Genomic_DNA"/>
</dbReference>
<reference evidence="1 2" key="1">
    <citation type="journal article" date="2016" name="Nat. Commun.">
        <title>Extremotolerant tardigrade genome and improved radiotolerance of human cultured cells by tardigrade-unique protein.</title>
        <authorList>
            <person name="Hashimoto T."/>
            <person name="Horikawa D.D."/>
            <person name="Saito Y."/>
            <person name="Kuwahara H."/>
            <person name="Kozuka-Hata H."/>
            <person name="Shin-I T."/>
            <person name="Minakuchi Y."/>
            <person name="Ohishi K."/>
            <person name="Motoyama A."/>
            <person name="Aizu T."/>
            <person name="Enomoto A."/>
            <person name="Kondo K."/>
            <person name="Tanaka S."/>
            <person name="Hara Y."/>
            <person name="Koshikawa S."/>
            <person name="Sagara H."/>
            <person name="Miura T."/>
            <person name="Yokobori S."/>
            <person name="Miyagawa K."/>
            <person name="Suzuki Y."/>
            <person name="Kubo T."/>
            <person name="Oyama M."/>
            <person name="Kohara Y."/>
            <person name="Fujiyama A."/>
            <person name="Arakawa K."/>
            <person name="Katayama T."/>
            <person name="Toyoda A."/>
            <person name="Kunieda T."/>
        </authorList>
    </citation>
    <scope>NUCLEOTIDE SEQUENCE [LARGE SCALE GENOMIC DNA]</scope>
    <source>
        <strain evidence="1 2">YOKOZUNA-1</strain>
    </source>
</reference>
<name>A0A1D1VJT5_RAMVA</name>
<keyword evidence="2" id="KW-1185">Reference proteome</keyword>
<sequence length="188" mass="21809">MFTQIFLGQEICLADQQFACTRVLPSKVVTPTLGYQTCVSRWYLSWVLENLLVFCTLPDCSRSRVDCRLSVFLSHRPQPQGRCRFSQPNVARPQRVPHSISDHVRGHYTFRSRSLDGTQQCTFDLLIRLWSTISQVVLNDLPIMEYVRPFFTDRKLRVTPQAVSVQQLSANFTTHRQNFSYIFGKNSD</sequence>
<comment type="caution">
    <text evidence="1">The sequence shown here is derived from an EMBL/GenBank/DDBJ whole genome shotgun (WGS) entry which is preliminary data.</text>
</comment>
<evidence type="ECO:0000313" key="1">
    <source>
        <dbReference type="EMBL" id="GAV01892.1"/>
    </source>
</evidence>
<organism evidence="1 2">
    <name type="scientific">Ramazzottius varieornatus</name>
    <name type="common">Water bear</name>
    <name type="synonym">Tardigrade</name>
    <dbReference type="NCBI Taxonomy" id="947166"/>
    <lineage>
        <taxon>Eukaryota</taxon>
        <taxon>Metazoa</taxon>
        <taxon>Ecdysozoa</taxon>
        <taxon>Tardigrada</taxon>
        <taxon>Eutardigrada</taxon>
        <taxon>Parachela</taxon>
        <taxon>Hypsibioidea</taxon>
        <taxon>Ramazzottiidae</taxon>
        <taxon>Ramazzottius</taxon>
    </lineage>
</organism>
<accession>A0A1D1VJT5</accession>
<protein>
    <submittedName>
        <fullName evidence="1">Uncharacterized protein</fullName>
    </submittedName>
</protein>